<accession>A0AAI9VFH6</accession>
<organism evidence="2 3">
    <name type="scientific">Colletotrichum cuscutae</name>
    <dbReference type="NCBI Taxonomy" id="1209917"/>
    <lineage>
        <taxon>Eukaryota</taxon>
        <taxon>Fungi</taxon>
        <taxon>Dikarya</taxon>
        <taxon>Ascomycota</taxon>
        <taxon>Pezizomycotina</taxon>
        <taxon>Sordariomycetes</taxon>
        <taxon>Hypocreomycetidae</taxon>
        <taxon>Glomerellales</taxon>
        <taxon>Glomerellaceae</taxon>
        <taxon>Colletotrichum</taxon>
        <taxon>Colletotrichum acutatum species complex</taxon>
    </lineage>
</organism>
<evidence type="ECO:0000256" key="1">
    <source>
        <dbReference type="SAM" id="MobiDB-lite"/>
    </source>
</evidence>
<feature type="region of interest" description="Disordered" evidence="1">
    <location>
        <begin position="180"/>
        <end position="232"/>
    </location>
</feature>
<protein>
    <submittedName>
        <fullName evidence="2">Uncharacterized protein</fullName>
    </submittedName>
</protein>
<name>A0AAI9VFH6_9PEZI</name>
<proteinExistence type="predicted"/>
<keyword evidence="3" id="KW-1185">Reference proteome</keyword>
<dbReference type="Proteomes" id="UP001239213">
    <property type="component" value="Unassembled WGS sequence"/>
</dbReference>
<comment type="caution">
    <text evidence="2">The sequence shown here is derived from an EMBL/GenBank/DDBJ whole genome shotgun (WGS) entry which is preliminary data.</text>
</comment>
<reference evidence="2" key="1">
    <citation type="submission" date="2016-11" db="EMBL/GenBank/DDBJ databases">
        <title>The genome sequence of Colletotrichum cuscutae.</title>
        <authorList>
            <person name="Baroncelli R."/>
        </authorList>
    </citation>
    <scope>NUCLEOTIDE SEQUENCE</scope>
    <source>
        <strain evidence="2">IMI 304802</strain>
    </source>
</reference>
<evidence type="ECO:0000313" key="2">
    <source>
        <dbReference type="EMBL" id="KAK1481433.1"/>
    </source>
</evidence>
<dbReference type="AlphaFoldDB" id="A0AAI9VFH6"/>
<evidence type="ECO:0000313" key="3">
    <source>
        <dbReference type="Proteomes" id="UP001239213"/>
    </source>
</evidence>
<dbReference type="EMBL" id="MPDP01000101">
    <property type="protein sequence ID" value="KAK1481433.1"/>
    <property type="molecule type" value="Genomic_DNA"/>
</dbReference>
<sequence length="269" mass="30719">MVVHPSAPLPSLHRTDPADRVTSNGDHGFFLRLPSKNNRQWDGYTIVLQALVTVYRIRAAPCRPFRFPSSTVPAHTGTRKRPWRLGWTAEREKHDTKTACLGTTHLSILNLVEKKLRLNPYFQHEDGSPKPNQETLESSLWSISSSDLLLYFTRRSLGSGGLSVWAYAPITSDIMPFEAGDPEAPSNVQRREGEQFDPKSNIDTTSESPRGPFHVWEMNRDTSSSKTHTRKRRYGQISAFSQTRRAYSSYYSYPSVPTPYFRHFTRNTT</sequence>
<gene>
    <name evidence="2" type="ORF">CCUS01_04546</name>
</gene>
<feature type="region of interest" description="Disordered" evidence="1">
    <location>
        <begin position="1"/>
        <end position="20"/>
    </location>
</feature>